<dbReference type="GO" id="GO:0005525">
    <property type="term" value="F:GTP binding"/>
    <property type="evidence" value="ECO:0007669"/>
    <property type="project" value="UniProtKB-KW"/>
</dbReference>
<evidence type="ECO:0000256" key="1">
    <source>
        <dbReference type="ARBA" id="ARBA00022741"/>
    </source>
</evidence>
<dbReference type="GO" id="GO:0046677">
    <property type="term" value="P:response to antibiotic"/>
    <property type="evidence" value="ECO:0007669"/>
    <property type="project" value="UniProtKB-KW"/>
</dbReference>
<dbReference type="EMBL" id="DVMJ01000065">
    <property type="protein sequence ID" value="HIU13959.1"/>
    <property type="molecule type" value="Genomic_DNA"/>
</dbReference>
<reference evidence="7" key="2">
    <citation type="journal article" date="2021" name="PeerJ">
        <title>Extensive microbial diversity within the chicken gut microbiome revealed by metagenomics and culture.</title>
        <authorList>
            <person name="Gilroy R."/>
            <person name="Ravi A."/>
            <person name="Getino M."/>
            <person name="Pursley I."/>
            <person name="Horton D.L."/>
            <person name="Alikhan N.F."/>
            <person name="Baker D."/>
            <person name="Gharbi K."/>
            <person name="Hall N."/>
            <person name="Watson M."/>
            <person name="Adriaenssens E.M."/>
            <person name="Foster-Nyarko E."/>
            <person name="Jarju S."/>
            <person name="Secka A."/>
            <person name="Antonio M."/>
            <person name="Oren A."/>
            <person name="Chaudhuri R.R."/>
            <person name="La Ragione R."/>
            <person name="Hildebrand F."/>
            <person name="Pallen M.J."/>
        </authorList>
    </citation>
    <scope>NUCLEOTIDE SEQUENCE</scope>
    <source>
        <strain evidence="7">CHK195-11698</strain>
    </source>
</reference>
<evidence type="ECO:0000259" key="6">
    <source>
        <dbReference type="PROSITE" id="PS51722"/>
    </source>
</evidence>
<dbReference type="Gene3D" id="3.30.70.870">
    <property type="entry name" value="Elongation Factor G (Translational Gtpase), domain 3"/>
    <property type="match status" value="1"/>
</dbReference>
<dbReference type="Pfam" id="PF00679">
    <property type="entry name" value="EFG_C"/>
    <property type="match status" value="1"/>
</dbReference>
<keyword evidence="4" id="KW-0046">Antibiotic resistance</keyword>
<accession>A0A9D1L0P0</accession>
<dbReference type="InterPro" id="IPR035647">
    <property type="entry name" value="EFG_III/V"/>
</dbReference>
<evidence type="ECO:0000256" key="3">
    <source>
        <dbReference type="ARBA" id="ARBA00023134"/>
    </source>
</evidence>
<dbReference type="Pfam" id="PF05991">
    <property type="entry name" value="NYN_YacP"/>
    <property type="match status" value="1"/>
</dbReference>
<dbReference type="CDD" id="cd03711">
    <property type="entry name" value="Tet_C"/>
    <property type="match status" value="1"/>
</dbReference>
<dbReference type="PANTHER" id="PTHR43261">
    <property type="entry name" value="TRANSLATION ELONGATION FACTOR G-RELATED"/>
    <property type="match status" value="1"/>
</dbReference>
<dbReference type="GO" id="GO:0032790">
    <property type="term" value="P:ribosome disassembly"/>
    <property type="evidence" value="ECO:0007669"/>
    <property type="project" value="TreeGrafter"/>
</dbReference>
<reference evidence="7" key="1">
    <citation type="submission" date="2020-10" db="EMBL/GenBank/DDBJ databases">
        <authorList>
            <person name="Gilroy R."/>
        </authorList>
    </citation>
    <scope>NUCLEOTIDE SEQUENCE</scope>
    <source>
        <strain evidence="7">CHK195-11698</strain>
    </source>
</reference>
<dbReference type="SUPFAM" id="SSF54211">
    <property type="entry name" value="Ribosomal protein S5 domain 2-like"/>
    <property type="match status" value="1"/>
</dbReference>
<protein>
    <submittedName>
        <fullName evidence="7">TetM/TetW/TetO/TetS family tetracycline resistance ribosomal protection protein</fullName>
    </submittedName>
</protein>
<dbReference type="PRINTS" id="PR01037">
    <property type="entry name" value="TCRTETOQM"/>
</dbReference>
<feature type="domain" description="Tr-type G" evidence="6">
    <location>
        <begin position="13"/>
        <end position="237"/>
    </location>
</feature>
<dbReference type="AlphaFoldDB" id="A0A9D1L0P0"/>
<dbReference type="SMART" id="SM00838">
    <property type="entry name" value="EFG_C"/>
    <property type="match status" value="1"/>
</dbReference>
<dbReference type="InterPro" id="IPR005225">
    <property type="entry name" value="Small_GTP-bd"/>
</dbReference>
<dbReference type="Gene3D" id="3.30.230.10">
    <property type="match status" value="1"/>
</dbReference>
<dbReference type="SUPFAM" id="SSF50447">
    <property type="entry name" value="Translation proteins"/>
    <property type="match status" value="1"/>
</dbReference>
<dbReference type="Pfam" id="PF00009">
    <property type="entry name" value="GTP_EFTU"/>
    <property type="match status" value="1"/>
</dbReference>
<dbReference type="GO" id="GO:0003924">
    <property type="term" value="F:GTPase activity"/>
    <property type="evidence" value="ECO:0007669"/>
    <property type="project" value="InterPro"/>
</dbReference>
<dbReference type="InterPro" id="IPR009000">
    <property type="entry name" value="Transl_B-barrel_sf"/>
</dbReference>
<evidence type="ECO:0000256" key="4">
    <source>
        <dbReference type="ARBA" id="ARBA00023251"/>
    </source>
</evidence>
<dbReference type="Gene3D" id="3.30.70.240">
    <property type="match status" value="1"/>
</dbReference>
<comment type="caution">
    <text evidence="7">The sequence shown here is derived from an EMBL/GenBank/DDBJ whole genome shotgun (WGS) entry which is preliminary data.</text>
</comment>
<dbReference type="Gene3D" id="2.40.30.10">
    <property type="entry name" value="Translation factors"/>
    <property type="match status" value="1"/>
</dbReference>
<keyword evidence="2" id="KW-0648">Protein biosynthesis</keyword>
<dbReference type="PRINTS" id="PR00315">
    <property type="entry name" value="ELONGATNFCT"/>
</dbReference>
<dbReference type="GO" id="GO:0006412">
    <property type="term" value="P:translation"/>
    <property type="evidence" value="ECO:0007669"/>
    <property type="project" value="UniProtKB-KW"/>
</dbReference>
<dbReference type="InterPro" id="IPR035650">
    <property type="entry name" value="Tet_C"/>
</dbReference>
<dbReference type="Proteomes" id="UP000824175">
    <property type="component" value="Unassembled WGS sequence"/>
</dbReference>
<feature type="compositionally biased region" description="Basic and acidic residues" evidence="5">
    <location>
        <begin position="898"/>
        <end position="917"/>
    </location>
</feature>
<keyword evidence="3" id="KW-0342">GTP-binding</keyword>
<dbReference type="Pfam" id="PF03764">
    <property type="entry name" value="EFG_IV"/>
    <property type="match status" value="1"/>
</dbReference>
<dbReference type="Gene3D" id="3.40.50.300">
    <property type="entry name" value="P-loop containing nucleotide triphosphate hydrolases"/>
    <property type="match status" value="1"/>
</dbReference>
<sequence>MEETSQDKVERQSEHLVAGIFAHVDAGKTTLAESLLYCAGVLKKRGRVDHRDAFLDTYDLERERGITIFAKQARFEAGGFQFTLLDTPGHVDFSLEMERTLQVLDYAILVISGSQGIQGHTRTVWSLLAHYHIPTVIFVNKMDLAGTDKTSLLAQLQQQLSTSCLAYDLTDEKTCEELSLLDETLLEKYLTTGNLDQTLLQTCFGNRQFFPVFFGSALKYVGIQSFLESFVSLCEPKTYPDTLGLKVFKITRDKKTRLTLAKVTGGHLYPKTMLEEIDEKIDEIRLYSGSQYEMVRQAEPGEIVSLTGLQTTYAGQSLGCDQTPYLGMLEPVLVYQLDFCDEVDDYAMYGELKTLEEEIPELEMQWNAKKRKIYVRVMGEVQMEILKSLILERLGVSVEMHSGNIVYQETITQKVEGVGHFEPLRHYAEVHLLLEPLPRGSGVQIASQLSLDELEANWQHLILSHLESRRHPGVLTGAEITDLKITLVAGRAHLKHTEGGDFREATYRALRQGLMKAKSILLEPLYRFTIEVPNERVGRALADLTRLGGTYDEPTTQGEMTIIQGTGPVATLKDYPQEVISYTKGLGRVSFQLEGYAPCHDQDKIMAQSGYDPLADTENPCGSVFCSHGAGFYVPYDEVENYMHLEARYQPPRPQSQMTREIPVSFDAEDDLKRIFTRTYGEYEDERYLFRSRQAIHEGKSELEKLKADTTSQSYLLVDGYNIIFSWDELKELAKTSLDAARFRLMDILCNYQGLIQATLILVFDAYKVQGNPGMVEKYHNIYVVYTREAETADNYIEKTVHEIGHHHHVTVATSDGMEQLIILGQGGVRISARGLKKEIDFAMSRLRQDQLTNPSTDQKGTLLESASEADQEVLKAWRLEKKPPMINTGDLSSDGAVKAHRDDRDRRAPGHDRQTDNARGIFLPAGSVQKRDLCA</sequence>
<dbReference type="PANTHER" id="PTHR43261:SF1">
    <property type="entry name" value="RIBOSOME-RELEASING FACTOR 2, MITOCHONDRIAL"/>
    <property type="match status" value="1"/>
</dbReference>
<dbReference type="InterPro" id="IPR010298">
    <property type="entry name" value="YacP-like"/>
</dbReference>
<dbReference type="InterPro" id="IPR027417">
    <property type="entry name" value="P-loop_NTPase"/>
</dbReference>
<dbReference type="InterPro" id="IPR014721">
    <property type="entry name" value="Ribsml_uS5_D2-typ_fold_subgr"/>
</dbReference>
<dbReference type="CDD" id="cd10912">
    <property type="entry name" value="PIN_YacP-like"/>
    <property type="match status" value="1"/>
</dbReference>
<dbReference type="InterPro" id="IPR031157">
    <property type="entry name" value="G_TR_CS"/>
</dbReference>
<organism evidence="7 8">
    <name type="scientific">Candidatus Fimiplasma intestinipullorum</name>
    <dbReference type="NCBI Taxonomy" id="2840825"/>
    <lineage>
        <taxon>Bacteria</taxon>
        <taxon>Bacillati</taxon>
        <taxon>Bacillota</taxon>
        <taxon>Clostridia</taxon>
        <taxon>Eubacteriales</taxon>
        <taxon>Candidatus Fimiplasma</taxon>
    </lineage>
</organism>
<dbReference type="PROSITE" id="PS51722">
    <property type="entry name" value="G_TR_2"/>
    <property type="match status" value="1"/>
</dbReference>
<dbReference type="SUPFAM" id="SSF54980">
    <property type="entry name" value="EF-G C-terminal domain-like"/>
    <property type="match status" value="2"/>
</dbReference>
<dbReference type="SMART" id="SM00889">
    <property type="entry name" value="EFG_IV"/>
    <property type="match status" value="1"/>
</dbReference>
<gene>
    <name evidence="7" type="ORF">IAD15_07820</name>
</gene>
<evidence type="ECO:0000256" key="2">
    <source>
        <dbReference type="ARBA" id="ARBA00022917"/>
    </source>
</evidence>
<name>A0A9D1L0P0_9FIRM</name>
<proteinExistence type="predicted"/>
<feature type="region of interest" description="Disordered" evidence="5">
    <location>
        <begin position="885"/>
        <end position="936"/>
    </location>
</feature>
<dbReference type="SUPFAM" id="SSF52540">
    <property type="entry name" value="P-loop containing nucleoside triphosphate hydrolases"/>
    <property type="match status" value="1"/>
</dbReference>
<evidence type="ECO:0000313" key="7">
    <source>
        <dbReference type="EMBL" id="HIU13959.1"/>
    </source>
</evidence>
<dbReference type="InterPro" id="IPR020568">
    <property type="entry name" value="Ribosomal_Su5_D2-typ_SF"/>
</dbReference>
<evidence type="ECO:0000256" key="5">
    <source>
        <dbReference type="SAM" id="MobiDB-lite"/>
    </source>
</evidence>
<evidence type="ECO:0000313" key="8">
    <source>
        <dbReference type="Proteomes" id="UP000824175"/>
    </source>
</evidence>
<dbReference type="InterPro" id="IPR000795">
    <property type="entry name" value="T_Tr_GTP-bd_dom"/>
</dbReference>
<dbReference type="NCBIfam" id="TIGR00231">
    <property type="entry name" value="small_GTP"/>
    <property type="match status" value="1"/>
</dbReference>
<keyword evidence="1" id="KW-0547">Nucleotide-binding</keyword>
<dbReference type="InterPro" id="IPR005517">
    <property type="entry name" value="Transl_elong_EFG/EF2_IV"/>
</dbReference>
<dbReference type="InterPro" id="IPR000640">
    <property type="entry name" value="EFG_V-like"/>
</dbReference>
<dbReference type="PROSITE" id="PS00301">
    <property type="entry name" value="G_TR_1"/>
    <property type="match status" value="1"/>
</dbReference>